<gene>
    <name evidence="1" type="ORF">LT85_1331</name>
</gene>
<dbReference type="HOGENOM" id="CLU_2681327_0_0_4"/>
<keyword evidence="2" id="KW-1185">Reference proteome</keyword>
<sequence length="74" mass="8096">MAAQGGRRIGIISCPNCRSCWQPERWYLALTPQVPGWKGRGLALVPAPSPVVLPALPLVHSDHRLSCSPRLRSL</sequence>
<dbReference type="EMBL" id="CP009962">
    <property type="protein sequence ID" value="AIY40489.1"/>
    <property type="molecule type" value="Genomic_DNA"/>
</dbReference>
<dbReference type="Proteomes" id="UP000030302">
    <property type="component" value="Chromosome"/>
</dbReference>
<proteinExistence type="predicted"/>
<protein>
    <submittedName>
        <fullName evidence="1">Uncharacterized protein</fullName>
    </submittedName>
</protein>
<name>A0A0A1F9Y9_9BURK</name>
<dbReference type="AlphaFoldDB" id="A0A0A1F9Y9"/>
<accession>A0A0A1F9Y9</accession>
<reference evidence="2" key="1">
    <citation type="journal article" date="2014" name="Soil Biol. Biochem.">
        <title>Structure and function of bacterial communities in ageing soils: Insights from the Mendocino ecological staircase.</title>
        <authorList>
            <person name="Uroz S."/>
            <person name="Tech J.J."/>
            <person name="Sawaya N.A."/>
            <person name="Frey-Klett P."/>
            <person name="Leveau J.H.J."/>
        </authorList>
    </citation>
    <scope>NUCLEOTIDE SEQUENCE [LARGE SCALE GENOMIC DNA]</scope>
    <source>
        <strain evidence="2">Cal35</strain>
    </source>
</reference>
<organism evidence="1 2">
    <name type="scientific">Collimonas arenae</name>
    <dbReference type="NCBI Taxonomy" id="279058"/>
    <lineage>
        <taxon>Bacteria</taxon>
        <taxon>Pseudomonadati</taxon>
        <taxon>Pseudomonadota</taxon>
        <taxon>Betaproteobacteria</taxon>
        <taxon>Burkholderiales</taxon>
        <taxon>Oxalobacteraceae</taxon>
        <taxon>Collimonas</taxon>
    </lineage>
</organism>
<evidence type="ECO:0000313" key="2">
    <source>
        <dbReference type="Proteomes" id="UP000030302"/>
    </source>
</evidence>
<evidence type="ECO:0000313" key="1">
    <source>
        <dbReference type="EMBL" id="AIY40489.1"/>
    </source>
</evidence>
<dbReference type="KEGG" id="care:LT85_1331"/>